<dbReference type="InterPro" id="IPR000253">
    <property type="entry name" value="FHA_dom"/>
</dbReference>
<evidence type="ECO:0000313" key="3">
    <source>
        <dbReference type="EMBL" id="ODV84129.1"/>
    </source>
</evidence>
<dbReference type="SUPFAM" id="SSF49879">
    <property type="entry name" value="SMAD/FHA domain"/>
    <property type="match status" value="1"/>
</dbReference>
<reference evidence="4" key="1">
    <citation type="submission" date="2016-04" db="EMBL/GenBank/DDBJ databases">
        <title>Comparative genomics of biotechnologically important yeasts.</title>
        <authorList>
            <consortium name="DOE Joint Genome Institute"/>
            <person name="Riley R."/>
            <person name="Haridas S."/>
            <person name="Wolfe K.H."/>
            <person name="Lopes M.R."/>
            <person name="Hittinger C.T."/>
            <person name="Goker M."/>
            <person name="Salamov A."/>
            <person name="Wisecaver J."/>
            <person name="Long T.M."/>
            <person name="Aerts A.L."/>
            <person name="Barry K."/>
            <person name="Choi C."/>
            <person name="Clum A."/>
            <person name="Coughlan A.Y."/>
            <person name="Deshpande S."/>
            <person name="Douglass A.P."/>
            <person name="Hanson S.J."/>
            <person name="Klenk H.-P."/>
            <person name="Labutti K."/>
            <person name="Lapidus A."/>
            <person name="Lindquist E."/>
            <person name="Lipzen A."/>
            <person name="Meier-Kolthoff J.P."/>
            <person name="Ohm R.A."/>
            <person name="Otillar R.P."/>
            <person name="Pangilinan J."/>
            <person name="Peng Y."/>
            <person name="Rokas A."/>
            <person name="Rosa C.A."/>
            <person name="Scheuner C."/>
            <person name="Sibirny A.A."/>
            <person name="Slot J.C."/>
            <person name="Stielow J.B."/>
            <person name="Sun H."/>
            <person name="Kurtzman C.P."/>
            <person name="Blackwell M."/>
            <person name="Grigoriev I.V."/>
            <person name="Jeffries T.W."/>
        </authorList>
    </citation>
    <scope>NUCLEOTIDE SEQUENCE [LARGE SCALE GENOMIC DNA]</scope>
    <source>
        <strain evidence="4">NRRL YB-2248</strain>
    </source>
</reference>
<accession>A0A1E4SX97</accession>
<feature type="region of interest" description="Disordered" evidence="1">
    <location>
        <begin position="435"/>
        <end position="455"/>
    </location>
</feature>
<evidence type="ECO:0000259" key="2">
    <source>
        <dbReference type="PROSITE" id="PS50006"/>
    </source>
</evidence>
<organism evidence="3 4">
    <name type="scientific">[Candida] arabinofermentans NRRL YB-2248</name>
    <dbReference type="NCBI Taxonomy" id="983967"/>
    <lineage>
        <taxon>Eukaryota</taxon>
        <taxon>Fungi</taxon>
        <taxon>Dikarya</taxon>
        <taxon>Ascomycota</taxon>
        <taxon>Saccharomycotina</taxon>
        <taxon>Pichiomycetes</taxon>
        <taxon>Pichiales</taxon>
        <taxon>Pichiaceae</taxon>
        <taxon>Ogataea</taxon>
        <taxon>Ogataea/Candida clade</taxon>
    </lineage>
</organism>
<name>A0A1E4SX97_9ASCO</name>
<dbReference type="AlphaFoldDB" id="A0A1E4SX97"/>
<sequence length="697" mass="81170">MWIIEFPVDSTTTKHHLLIPNRKYIIGRDCKSCDFHYASKRLSRQQFEISLDDSNKLHVINIGGENFTLNDHLIITKSYKTTLNHKVKSIFKLKLSKLFQFTIYFNSFNLDISYIPINIITKLSKNGIFLNDTSDFTKIDYFNVDKPNLSFRNMLELFKLNSNCKVISLMYLNKLINNLQLMHDDFVTYFPKLIKLQFDTLSETTYNKLTSLLNDQNTIEINLIDERDLSNSKYLVNLSEFENRNLNKVLCMNHFKGVVIDENTKINGIFNIDEFIKKSQKTNQIDNDDFPVLPSNSKLTSQSKLLIDDDDFEVISTQKKTLQGVTDKRTHLTDDEFEVIPSQKKIPQRDVITDKRRNSTDDEFEVIPTQRKKRTPGEVGKYSTSLMDDDDFEVISTQKKKSTPINDEVKSIPTSLIDDDFEVISTQKNKSIHTDKNTLPVTEVNDSEDGSDDQSDRLMMDQLVKSKVIKSVKPKPQNSNNNNIISLLQKAKEMRLDEDKIIQEKLNNSNQQSLVKVKKFKVNLITDYKPQPYKSVGKQSTMFENPEWSKRVNYSNFKKIGDSTSSIFDATTSVIKMKKSVYKSNDFNATMVNIKDLENFNESIPELDDQFVNNHIIRKRKHDQRTSKLFVDSQEDEEDSFNSYKADEEEQPVFRSRSKQSSYITSQHQHQHQQTPSIDVDDDDDDDMPQFRSRKRR</sequence>
<dbReference type="OrthoDB" id="3996665at2759"/>
<proteinExistence type="predicted"/>
<dbReference type="STRING" id="983967.A0A1E4SX97"/>
<dbReference type="CDD" id="cd00060">
    <property type="entry name" value="FHA"/>
    <property type="match status" value="1"/>
</dbReference>
<feature type="region of interest" description="Disordered" evidence="1">
    <location>
        <begin position="622"/>
        <end position="697"/>
    </location>
</feature>
<protein>
    <recommendedName>
        <fullName evidence="2">FHA domain-containing protein</fullName>
    </recommendedName>
</protein>
<dbReference type="EMBL" id="KV453858">
    <property type="protein sequence ID" value="ODV84129.1"/>
    <property type="molecule type" value="Genomic_DNA"/>
</dbReference>
<keyword evidence="4" id="KW-1185">Reference proteome</keyword>
<dbReference type="Pfam" id="PF00498">
    <property type="entry name" value="FHA"/>
    <property type="match status" value="1"/>
</dbReference>
<dbReference type="Gene3D" id="2.60.200.20">
    <property type="match status" value="1"/>
</dbReference>
<dbReference type="PROSITE" id="PS50006">
    <property type="entry name" value="FHA_DOMAIN"/>
    <property type="match status" value="1"/>
</dbReference>
<dbReference type="Proteomes" id="UP000094801">
    <property type="component" value="Unassembled WGS sequence"/>
</dbReference>
<evidence type="ECO:0000256" key="1">
    <source>
        <dbReference type="SAM" id="MobiDB-lite"/>
    </source>
</evidence>
<dbReference type="InterPro" id="IPR008984">
    <property type="entry name" value="SMAD_FHA_dom_sf"/>
</dbReference>
<gene>
    <name evidence="3" type="ORF">CANARDRAFT_24226</name>
</gene>
<feature type="domain" description="FHA" evidence="2">
    <location>
        <begin position="24"/>
        <end position="75"/>
    </location>
</feature>
<feature type="compositionally biased region" description="Acidic residues" evidence="1">
    <location>
        <begin position="679"/>
        <end position="688"/>
    </location>
</feature>
<evidence type="ECO:0000313" key="4">
    <source>
        <dbReference type="Proteomes" id="UP000094801"/>
    </source>
</evidence>